<dbReference type="EMBL" id="AHMT02000017">
    <property type="protein sequence ID" value="EQA63563.1"/>
    <property type="molecule type" value="Genomic_DNA"/>
</dbReference>
<evidence type="ECO:0000313" key="1">
    <source>
        <dbReference type="EMBL" id="EQA63563.1"/>
    </source>
</evidence>
<sequence length="56" mass="6804">MNVFLKPSLDHKLRCNRADLLTCSKDGFINSIFIKFFRFIICFYDLFKSKLQRTYF</sequence>
<name>V6IFM1_9LEPT</name>
<comment type="caution">
    <text evidence="1">The sequence shown here is derived from an EMBL/GenBank/DDBJ whole genome shotgun (WGS) entry which is preliminary data.</text>
</comment>
<proteinExistence type="predicted"/>
<keyword evidence="2" id="KW-1185">Reference proteome</keyword>
<reference evidence="1" key="1">
    <citation type="submission" date="2013-05" db="EMBL/GenBank/DDBJ databases">
        <authorList>
            <person name="Harkins D.M."/>
            <person name="Durkin A.S."/>
            <person name="Brinkac L.M."/>
            <person name="Haft D.H."/>
            <person name="Selengut J.D."/>
            <person name="Sanka R."/>
            <person name="DePew J."/>
            <person name="Purushe J."/>
            <person name="Hartskeerl R.A."/>
            <person name="Ahmed A."/>
            <person name="van der Linden H."/>
            <person name="Goris M.G.A."/>
            <person name="Vinetz J.M."/>
            <person name="Sutton G.G."/>
            <person name="Nierman W.C."/>
            <person name="Fouts D.E."/>
        </authorList>
    </citation>
    <scope>NUCLEOTIDE SEQUENCE [LARGE SCALE GENOMIC DNA]</scope>
    <source>
        <strain evidence="1">L 60</strain>
    </source>
</reference>
<dbReference type="AlphaFoldDB" id="V6IFM1"/>
<protein>
    <submittedName>
        <fullName evidence="1">Uncharacterized protein</fullName>
    </submittedName>
</protein>
<gene>
    <name evidence="1" type="ORF">LEP1GSC062_2564</name>
</gene>
<dbReference type="Proteomes" id="UP000018747">
    <property type="component" value="Unassembled WGS sequence"/>
</dbReference>
<accession>V6IFM1</accession>
<organism evidence="1 2">
    <name type="scientific">Leptospira alexanderi serovar Manhao 3 str. L 60</name>
    <dbReference type="NCBI Taxonomy" id="1049759"/>
    <lineage>
        <taxon>Bacteria</taxon>
        <taxon>Pseudomonadati</taxon>
        <taxon>Spirochaetota</taxon>
        <taxon>Spirochaetia</taxon>
        <taxon>Leptospirales</taxon>
        <taxon>Leptospiraceae</taxon>
        <taxon>Leptospira</taxon>
    </lineage>
</organism>
<evidence type="ECO:0000313" key="2">
    <source>
        <dbReference type="Proteomes" id="UP000018747"/>
    </source>
</evidence>